<accession>A0A1X7GU08</accession>
<organism evidence="2 3">
    <name type="scientific">Trinickia caryophylli</name>
    <name type="common">Paraburkholderia caryophylli</name>
    <dbReference type="NCBI Taxonomy" id="28094"/>
    <lineage>
        <taxon>Bacteria</taxon>
        <taxon>Pseudomonadati</taxon>
        <taxon>Pseudomonadota</taxon>
        <taxon>Betaproteobacteria</taxon>
        <taxon>Burkholderiales</taxon>
        <taxon>Burkholderiaceae</taxon>
        <taxon>Trinickia</taxon>
    </lineage>
</organism>
<dbReference type="STRING" id="28094.SAMN06295900_11847"/>
<evidence type="ECO:0000313" key="3">
    <source>
        <dbReference type="Proteomes" id="UP000192911"/>
    </source>
</evidence>
<dbReference type="Proteomes" id="UP000192911">
    <property type="component" value="Unassembled WGS sequence"/>
</dbReference>
<keyword evidence="1" id="KW-0472">Membrane</keyword>
<dbReference type="AlphaFoldDB" id="A0A1X7GU08"/>
<name>A0A1X7GU08_TRICW</name>
<evidence type="ECO:0000256" key="1">
    <source>
        <dbReference type="SAM" id="Phobius"/>
    </source>
</evidence>
<protein>
    <submittedName>
        <fullName evidence="2">Uncharacterized protein</fullName>
    </submittedName>
</protein>
<sequence length="52" mass="6191">MAESIEGVVTGLVVLIAAVIIIASHFHRERRRDRWLGRLEGHRLWDRLRHRH</sequence>
<keyword evidence="1" id="KW-1133">Transmembrane helix</keyword>
<keyword evidence="1" id="KW-0812">Transmembrane</keyword>
<dbReference type="RefSeq" id="WP_170151718.1">
    <property type="nucleotide sequence ID" value="NZ_BSQD01000016.1"/>
</dbReference>
<proteinExistence type="predicted"/>
<keyword evidence="3" id="KW-1185">Reference proteome</keyword>
<dbReference type="EMBL" id="FXAH01000018">
    <property type="protein sequence ID" value="SMF74549.1"/>
    <property type="molecule type" value="Genomic_DNA"/>
</dbReference>
<feature type="transmembrane region" description="Helical" evidence="1">
    <location>
        <begin position="6"/>
        <end position="26"/>
    </location>
</feature>
<gene>
    <name evidence="2" type="ORF">SAMN06295900_11847</name>
</gene>
<dbReference type="GeneID" id="95551144"/>
<reference evidence="3" key="1">
    <citation type="submission" date="2017-04" db="EMBL/GenBank/DDBJ databases">
        <authorList>
            <person name="Varghese N."/>
            <person name="Submissions S."/>
        </authorList>
    </citation>
    <scope>NUCLEOTIDE SEQUENCE [LARGE SCALE GENOMIC DNA]</scope>
    <source>
        <strain evidence="3">Ballard 720</strain>
    </source>
</reference>
<evidence type="ECO:0000313" key="2">
    <source>
        <dbReference type="EMBL" id="SMF74549.1"/>
    </source>
</evidence>